<dbReference type="RefSeq" id="WP_348395040.1">
    <property type="nucleotide sequence ID" value="NZ_CP136600.1"/>
</dbReference>
<evidence type="ECO:0000259" key="6">
    <source>
        <dbReference type="PROSITE" id="PS50072"/>
    </source>
</evidence>
<dbReference type="Proteomes" id="UP001301442">
    <property type="component" value="Chromosome"/>
</dbReference>
<feature type="chain" id="PRO_5045006486" description="Peptidyl-prolyl cis-trans isomerase" evidence="4">
    <location>
        <begin position="27"/>
        <end position="252"/>
    </location>
</feature>
<dbReference type="PROSITE" id="PS50072">
    <property type="entry name" value="CSA_PPIASE_2"/>
    <property type="match status" value="1"/>
</dbReference>
<comment type="function">
    <text evidence="4">PPIases accelerate the folding of proteins. It catalyzes the cis-trans isomerization of proline imidic peptide bonds in oligopeptides.</text>
</comment>
<feature type="domain" description="PPIase cyclophilin-type" evidence="6">
    <location>
        <begin position="25"/>
        <end position="184"/>
    </location>
</feature>
<name>A0ABZ0GK24_9GAMM</name>
<keyword evidence="8" id="KW-1185">Reference proteome</keyword>
<keyword evidence="3 4" id="KW-0413">Isomerase</keyword>
<proteinExistence type="inferred from homology"/>
<organism evidence="7 8">
    <name type="scientific">Thalassotalea fonticola</name>
    <dbReference type="NCBI Taxonomy" id="3065649"/>
    <lineage>
        <taxon>Bacteria</taxon>
        <taxon>Pseudomonadati</taxon>
        <taxon>Pseudomonadota</taxon>
        <taxon>Gammaproteobacteria</taxon>
        <taxon>Alteromonadales</taxon>
        <taxon>Colwelliaceae</taxon>
        <taxon>Thalassotalea</taxon>
    </lineage>
</organism>
<dbReference type="EC" id="5.2.1.8" evidence="4"/>
<dbReference type="InterPro" id="IPR044666">
    <property type="entry name" value="Cyclophilin_A-like"/>
</dbReference>
<evidence type="ECO:0000256" key="3">
    <source>
        <dbReference type="ARBA" id="ARBA00023235"/>
    </source>
</evidence>
<feature type="signal peptide" evidence="4">
    <location>
        <begin position="1"/>
        <end position="26"/>
    </location>
</feature>
<evidence type="ECO:0000256" key="4">
    <source>
        <dbReference type="RuleBase" id="RU363019"/>
    </source>
</evidence>
<dbReference type="PANTHER" id="PTHR45625">
    <property type="entry name" value="PEPTIDYL-PROLYL CIS-TRANS ISOMERASE-RELATED"/>
    <property type="match status" value="1"/>
</dbReference>
<dbReference type="PANTHER" id="PTHR45625:SF4">
    <property type="entry name" value="PEPTIDYLPROLYL ISOMERASE DOMAIN AND WD REPEAT-CONTAINING PROTEIN 1"/>
    <property type="match status" value="1"/>
</dbReference>
<gene>
    <name evidence="7" type="ORF">RI844_12685</name>
</gene>
<comment type="catalytic activity">
    <reaction evidence="4">
        <text>[protein]-peptidylproline (omega=180) = [protein]-peptidylproline (omega=0)</text>
        <dbReference type="Rhea" id="RHEA:16237"/>
        <dbReference type="Rhea" id="RHEA-COMP:10747"/>
        <dbReference type="Rhea" id="RHEA-COMP:10748"/>
        <dbReference type="ChEBI" id="CHEBI:83833"/>
        <dbReference type="ChEBI" id="CHEBI:83834"/>
        <dbReference type="EC" id="5.2.1.8"/>
    </reaction>
</comment>
<feature type="region of interest" description="Disordered" evidence="5">
    <location>
        <begin position="211"/>
        <end position="233"/>
    </location>
</feature>
<evidence type="ECO:0000256" key="5">
    <source>
        <dbReference type="SAM" id="MobiDB-lite"/>
    </source>
</evidence>
<dbReference type="Pfam" id="PF00160">
    <property type="entry name" value="Pro_isomerase"/>
    <property type="match status" value="1"/>
</dbReference>
<reference evidence="7 8" key="1">
    <citation type="submission" date="2023-09" db="EMBL/GenBank/DDBJ databases">
        <authorList>
            <person name="Qi X."/>
        </authorList>
    </citation>
    <scope>NUCLEOTIDE SEQUENCE [LARGE SCALE GENOMIC DNA]</scope>
    <source>
        <strain evidence="7 8">S1-1</strain>
    </source>
</reference>
<evidence type="ECO:0000256" key="1">
    <source>
        <dbReference type="ARBA" id="ARBA00007365"/>
    </source>
</evidence>
<dbReference type="InterPro" id="IPR020892">
    <property type="entry name" value="Cyclophilin-type_PPIase_CS"/>
</dbReference>
<dbReference type="Gene3D" id="2.40.100.10">
    <property type="entry name" value="Cyclophilin-like"/>
    <property type="match status" value="1"/>
</dbReference>
<accession>A0ABZ0GK24</accession>
<evidence type="ECO:0000313" key="7">
    <source>
        <dbReference type="EMBL" id="WOH36227.1"/>
    </source>
</evidence>
<evidence type="ECO:0000313" key="8">
    <source>
        <dbReference type="Proteomes" id="UP001301442"/>
    </source>
</evidence>
<evidence type="ECO:0000256" key="2">
    <source>
        <dbReference type="ARBA" id="ARBA00023110"/>
    </source>
</evidence>
<dbReference type="PROSITE" id="PS00170">
    <property type="entry name" value="CSA_PPIASE_1"/>
    <property type="match status" value="1"/>
</dbReference>
<sequence length="252" mass="27116">MMKFINLSLTTSFFVGLLTLSMPSNATIVLFETNMGDFEVNLLDNDTPKTVANFLKYVEAKGYSNAIVHRSMPGFITQGGGFTYNTETTAVEDAMLFASVVNEPVFSNVRGTIAMAKKGTDENSATNQWFFNGADNAANLDNQNGGFTVFGVVTGDGMEIIDAINDLPTYSIQGLSAFTDTPLQTEPTGNGITDEHYVIIESITVVNANQDTQPALPPLSTAKEEDDSDSSGGSNGLYMLGLLALVRLFRRS</sequence>
<dbReference type="SUPFAM" id="SSF50891">
    <property type="entry name" value="Cyclophilin-like"/>
    <property type="match status" value="1"/>
</dbReference>
<comment type="similarity">
    <text evidence="1 4">Belongs to the cyclophilin-type PPIase family.</text>
</comment>
<keyword evidence="2 4" id="KW-0697">Rotamase</keyword>
<dbReference type="InterPro" id="IPR002130">
    <property type="entry name" value="Cyclophilin-type_PPIase_dom"/>
</dbReference>
<dbReference type="EMBL" id="CP136600">
    <property type="protein sequence ID" value="WOH36227.1"/>
    <property type="molecule type" value="Genomic_DNA"/>
</dbReference>
<dbReference type="GO" id="GO:0003755">
    <property type="term" value="F:peptidyl-prolyl cis-trans isomerase activity"/>
    <property type="evidence" value="ECO:0007669"/>
    <property type="project" value="UniProtKB-EC"/>
</dbReference>
<protein>
    <recommendedName>
        <fullName evidence="4">Peptidyl-prolyl cis-trans isomerase</fullName>
        <shortName evidence="4">PPIase</shortName>
        <ecNumber evidence="4">5.2.1.8</ecNumber>
    </recommendedName>
</protein>
<dbReference type="InterPro" id="IPR029000">
    <property type="entry name" value="Cyclophilin-like_dom_sf"/>
</dbReference>
<keyword evidence="4" id="KW-0732">Signal</keyword>
<dbReference type="PRINTS" id="PR00153">
    <property type="entry name" value="CSAPPISMRASE"/>
</dbReference>